<geneLocation type="plasmid" evidence="7 8">
    <name>pACIX902</name>
</geneLocation>
<accession>E8X6T4</accession>
<name>E8X6T4_GRATM</name>
<dbReference type="InterPro" id="IPR050833">
    <property type="entry name" value="Poly_Biosynth_Transport"/>
</dbReference>
<evidence type="ECO:0000256" key="3">
    <source>
        <dbReference type="ARBA" id="ARBA00022692"/>
    </source>
</evidence>
<feature type="transmembrane region" description="Helical" evidence="6">
    <location>
        <begin position="340"/>
        <end position="360"/>
    </location>
</feature>
<dbReference type="HOGENOM" id="CLU_643662_0_0_0"/>
<keyword evidence="3 6" id="KW-0812">Transmembrane</keyword>
<evidence type="ECO:0000256" key="2">
    <source>
        <dbReference type="ARBA" id="ARBA00022475"/>
    </source>
</evidence>
<dbReference type="EMBL" id="CP002482">
    <property type="protein sequence ID" value="ADW71234.1"/>
    <property type="molecule type" value="Genomic_DNA"/>
</dbReference>
<feature type="transmembrane region" description="Helical" evidence="6">
    <location>
        <begin position="93"/>
        <end position="117"/>
    </location>
</feature>
<dbReference type="PANTHER" id="PTHR30250">
    <property type="entry name" value="PST FAMILY PREDICTED COLANIC ACID TRANSPORTER"/>
    <property type="match status" value="1"/>
</dbReference>
<dbReference type="InterPro" id="IPR002797">
    <property type="entry name" value="Polysacc_synth"/>
</dbReference>
<keyword evidence="4 6" id="KW-1133">Transmembrane helix</keyword>
<dbReference type="Pfam" id="PF01943">
    <property type="entry name" value="Polysacc_synt"/>
    <property type="match status" value="1"/>
</dbReference>
<evidence type="ECO:0000313" key="7">
    <source>
        <dbReference type="EMBL" id="ADW71234.1"/>
    </source>
</evidence>
<feature type="transmembrane region" description="Helical" evidence="6">
    <location>
        <begin position="372"/>
        <end position="392"/>
    </location>
</feature>
<organism evidence="8">
    <name type="scientific">Granulicella tundricola (strain ATCC BAA-1859 / DSM 23138 / MP5ACTX9)</name>
    <dbReference type="NCBI Taxonomy" id="1198114"/>
    <lineage>
        <taxon>Bacteria</taxon>
        <taxon>Pseudomonadati</taxon>
        <taxon>Acidobacteriota</taxon>
        <taxon>Terriglobia</taxon>
        <taxon>Terriglobales</taxon>
        <taxon>Acidobacteriaceae</taxon>
        <taxon>Granulicella</taxon>
    </lineage>
</organism>
<keyword evidence="7" id="KW-0614">Plasmid</keyword>
<gene>
    <name evidence="7" type="ordered locus">AciX9_3958</name>
</gene>
<dbReference type="AlphaFoldDB" id="E8X6T4"/>
<dbReference type="KEGG" id="acm:AciX9_3958"/>
<reference evidence="8" key="1">
    <citation type="submission" date="2011-01" db="EMBL/GenBank/DDBJ databases">
        <title>Complete sequence of plasmid2 of Acidobacterium sp. MP5ACTX9.</title>
        <authorList>
            <consortium name="US DOE Joint Genome Institute"/>
            <person name="Lucas S."/>
            <person name="Copeland A."/>
            <person name="Lapidus A."/>
            <person name="Cheng J.-F."/>
            <person name="Goodwin L."/>
            <person name="Pitluck S."/>
            <person name="Teshima H."/>
            <person name="Detter J.C."/>
            <person name="Han C."/>
            <person name="Tapia R."/>
            <person name="Land M."/>
            <person name="Hauser L."/>
            <person name="Kyrpides N."/>
            <person name="Ivanova N."/>
            <person name="Ovchinnikova G."/>
            <person name="Pagani I."/>
            <person name="Rawat S.R."/>
            <person name="Mannisto M."/>
            <person name="Haggblom M.M."/>
            <person name="Woyke T."/>
        </authorList>
    </citation>
    <scope>NUCLEOTIDE SEQUENCE [LARGE SCALE GENOMIC DNA]</scope>
    <source>
        <strain evidence="8">MP5ACTX9</strain>
        <plasmid evidence="8">Plasmid pACIX902</plasmid>
    </source>
</reference>
<keyword evidence="2" id="KW-1003">Cell membrane</keyword>
<feature type="transmembrane region" description="Helical" evidence="6">
    <location>
        <begin position="398"/>
        <end position="420"/>
    </location>
</feature>
<dbReference type="OrthoDB" id="115827at2"/>
<keyword evidence="8" id="KW-1185">Reference proteome</keyword>
<feature type="transmembrane region" description="Helical" evidence="6">
    <location>
        <begin position="187"/>
        <end position="205"/>
    </location>
</feature>
<protein>
    <submittedName>
        <fullName evidence="7">Polysaccharide biosynthesis protein</fullName>
    </submittedName>
</protein>
<dbReference type="PANTHER" id="PTHR30250:SF11">
    <property type="entry name" value="O-ANTIGEN TRANSPORTER-RELATED"/>
    <property type="match status" value="1"/>
</dbReference>
<evidence type="ECO:0000256" key="6">
    <source>
        <dbReference type="SAM" id="Phobius"/>
    </source>
</evidence>
<comment type="subcellular location">
    <subcellularLocation>
        <location evidence="1">Cell membrane</location>
        <topology evidence="1">Multi-pass membrane protein</topology>
    </subcellularLocation>
</comment>
<keyword evidence="5 6" id="KW-0472">Membrane</keyword>
<dbReference type="GO" id="GO:0005886">
    <property type="term" value="C:plasma membrane"/>
    <property type="evidence" value="ECO:0007669"/>
    <property type="project" value="UniProtKB-SubCell"/>
</dbReference>
<proteinExistence type="predicted"/>
<dbReference type="Proteomes" id="UP000000343">
    <property type="component" value="Plasmid pACIX902"/>
</dbReference>
<evidence type="ECO:0000256" key="4">
    <source>
        <dbReference type="ARBA" id="ARBA00022989"/>
    </source>
</evidence>
<evidence type="ECO:0000256" key="5">
    <source>
        <dbReference type="ARBA" id="ARBA00023136"/>
    </source>
</evidence>
<feature type="transmembrane region" description="Helical" evidence="6">
    <location>
        <begin position="65"/>
        <end position="81"/>
    </location>
</feature>
<feature type="transmembrane region" description="Helical" evidence="6">
    <location>
        <begin position="309"/>
        <end position="328"/>
    </location>
</feature>
<evidence type="ECO:0000256" key="1">
    <source>
        <dbReference type="ARBA" id="ARBA00004651"/>
    </source>
</evidence>
<evidence type="ECO:0000313" key="8">
    <source>
        <dbReference type="Proteomes" id="UP000000343"/>
    </source>
</evidence>
<sequence length="426" mass="46165">MIAFVSNLFKIGGRLRIPSTTRLTYALLDQGVVSFGNMVISAAVARHTPNAEFGVFILSLRSLDFINQICGVLIWGPYIFNMPGLSEERKKPYLGSVLTHQVVGCVLGVVTLLLLALLLNHHGEQYRQLFAPLALPSVAIVFREFTRRMYFAQMSFRAAFIADAITVAVQTTSVLLLLHSHRLHSTSAVWALSLACVPASLFWLFSNRRRFSFGISDCRDDLRLNMQLGRWFFGSNMTLLVGQQANPWILSAMRGPTAVAGYAVCEAVVNIPRVALTSMQNTMGPSMARAYAGGGKDSLRRVVRRHSTLIIGGTMVFVVGIVVAGPAIAKLIYHLTPPDAHVILILLACNLLAYGASLGTSYGLSAINQARLNFLAAVAGLVVQLALAYVLVNRTGATGAAAALLAGSIIVLLVQTGFYVREMRRA</sequence>
<dbReference type="RefSeq" id="WP_013582252.1">
    <property type="nucleotide sequence ID" value="NC_015065.1"/>
</dbReference>
<feature type="transmembrane region" description="Helical" evidence="6">
    <location>
        <begin position="158"/>
        <end position="181"/>
    </location>
</feature>